<accession>A0ABX1XI52</accession>
<protein>
    <recommendedName>
        <fullName evidence="3">TATA-box binding protein</fullName>
    </recommendedName>
</protein>
<proteinExistence type="predicted"/>
<gene>
    <name evidence="1" type="ORF">GC096_26190</name>
</gene>
<organism evidence="1 2">
    <name type="scientific">Paenibacillus plantarum</name>
    <dbReference type="NCBI Taxonomy" id="2654975"/>
    <lineage>
        <taxon>Bacteria</taxon>
        <taxon>Bacillati</taxon>
        <taxon>Bacillota</taxon>
        <taxon>Bacilli</taxon>
        <taxon>Bacillales</taxon>
        <taxon>Paenibacillaceae</taxon>
        <taxon>Paenibacillus</taxon>
    </lineage>
</organism>
<dbReference type="RefSeq" id="WP_171634365.1">
    <property type="nucleotide sequence ID" value="NZ_WHNY01000069.1"/>
</dbReference>
<evidence type="ECO:0008006" key="3">
    <source>
        <dbReference type="Google" id="ProtNLM"/>
    </source>
</evidence>
<name>A0ABX1XI52_9BACL</name>
<evidence type="ECO:0000313" key="2">
    <source>
        <dbReference type="Proteomes" id="UP000653578"/>
    </source>
</evidence>
<dbReference type="InterPro" id="IPR036209">
    <property type="entry name" value="YwmB-like_sf"/>
</dbReference>
<reference evidence="1 2" key="1">
    <citation type="submission" date="2019-10" db="EMBL/GenBank/DDBJ databases">
        <title>Description of Paenibacillus humi sp. nov.</title>
        <authorList>
            <person name="Carlier A."/>
            <person name="Qi S."/>
        </authorList>
    </citation>
    <scope>NUCLEOTIDE SEQUENCE [LARGE SCALE GENOMIC DNA]</scope>
    <source>
        <strain evidence="1 2">LMG 31461</strain>
    </source>
</reference>
<keyword evidence="2" id="KW-1185">Reference proteome</keyword>
<comment type="caution">
    <text evidence="1">The sequence shown here is derived from an EMBL/GenBank/DDBJ whole genome shotgun (WGS) entry which is preliminary data.</text>
</comment>
<dbReference type="InterPro" id="IPR014794">
    <property type="entry name" value="DUF1779"/>
</dbReference>
<dbReference type="SUPFAM" id="SSF143842">
    <property type="entry name" value="YwmB-like"/>
    <property type="match status" value="1"/>
</dbReference>
<sequence>MSKRWTQIIIGITILGLFFGWIRHVDAQAEQDAQLLLSVAKPYMQSNEHITFKYTGYFGTCDGVDAKVMDAGERLSNKLGFQSHTSNESISLKSGIYTVKSEVAESAVVTLTVASPVGQSACYAVVRLDAPGSADQSQLLKWQEQVTAQLTEQGIQGMWNVMIQGNAAEAISISNDPKEFLSELVQAYKGKVVERYEDGTTFSASVVSSEFEASIRSGSQKVNVQIALHLDTTSGLWRLTIGTPIITMEY</sequence>
<evidence type="ECO:0000313" key="1">
    <source>
        <dbReference type="EMBL" id="NOU67535.1"/>
    </source>
</evidence>
<dbReference type="EMBL" id="WHNY01000069">
    <property type="protein sequence ID" value="NOU67535.1"/>
    <property type="molecule type" value="Genomic_DNA"/>
</dbReference>
<dbReference type="Pfam" id="PF08680">
    <property type="entry name" value="DUF1779"/>
    <property type="match status" value="1"/>
</dbReference>
<dbReference type="Gene3D" id="3.30.360.40">
    <property type="entry name" value="YwmB-like"/>
    <property type="match status" value="1"/>
</dbReference>
<dbReference type="Proteomes" id="UP000653578">
    <property type="component" value="Unassembled WGS sequence"/>
</dbReference>